<dbReference type="InterPro" id="IPR025684">
    <property type="entry name" value="SprA_N_dom"/>
</dbReference>
<name>A0A150XJX7_9BACT</name>
<feature type="domain" description="Gliding motility protein SprA N-terminal" evidence="2">
    <location>
        <begin position="1098"/>
        <end position="1601"/>
    </location>
</feature>
<reference evidence="3 4" key="1">
    <citation type="submission" date="2016-01" db="EMBL/GenBank/DDBJ databases">
        <title>Genome sequencing of Roseivirga echinicomitans KMM 6058.</title>
        <authorList>
            <person name="Selvaratnam C."/>
            <person name="Thevarajoo S."/>
            <person name="Goh K.M."/>
            <person name="Ee R."/>
            <person name="Chan K.-G."/>
            <person name="Chong C.S."/>
        </authorList>
    </citation>
    <scope>NUCLEOTIDE SEQUENCE [LARGE SCALE GENOMIC DNA]</scope>
    <source>
        <strain evidence="3 4">KMM 6058</strain>
    </source>
</reference>
<dbReference type="Pfam" id="PF14349">
    <property type="entry name" value="SprA_N"/>
    <property type="match status" value="2"/>
</dbReference>
<feature type="region of interest" description="Disordered" evidence="1">
    <location>
        <begin position="1146"/>
        <end position="1171"/>
    </location>
</feature>
<evidence type="ECO:0000313" key="4">
    <source>
        <dbReference type="Proteomes" id="UP000075615"/>
    </source>
</evidence>
<feature type="domain" description="Gliding motility protein SprA N-terminal" evidence="2">
    <location>
        <begin position="134"/>
        <end position="356"/>
    </location>
</feature>
<gene>
    <name evidence="3" type="ORF">AWN68_03795</name>
</gene>
<evidence type="ECO:0000259" key="2">
    <source>
        <dbReference type="Pfam" id="PF14349"/>
    </source>
</evidence>
<accession>A0A150XJX7</accession>
<organism evidence="3 4">
    <name type="scientific">Roseivirga echinicomitans</name>
    <dbReference type="NCBI Taxonomy" id="296218"/>
    <lineage>
        <taxon>Bacteria</taxon>
        <taxon>Pseudomonadati</taxon>
        <taxon>Bacteroidota</taxon>
        <taxon>Cytophagia</taxon>
        <taxon>Cytophagales</taxon>
        <taxon>Roseivirgaceae</taxon>
        <taxon>Roseivirga</taxon>
    </lineage>
</organism>
<feature type="compositionally biased region" description="Polar residues" evidence="1">
    <location>
        <begin position="1150"/>
        <end position="1167"/>
    </location>
</feature>
<dbReference type="Proteomes" id="UP000075615">
    <property type="component" value="Unassembled WGS sequence"/>
</dbReference>
<keyword evidence="4" id="KW-1185">Reference proteome</keyword>
<proteinExistence type="predicted"/>
<dbReference type="NCBIfam" id="TIGR04189">
    <property type="entry name" value="surface_SprA"/>
    <property type="match status" value="1"/>
</dbReference>
<evidence type="ECO:0000313" key="3">
    <source>
        <dbReference type="EMBL" id="KYG79048.1"/>
    </source>
</evidence>
<dbReference type="STRING" id="296218.AWN68_03795"/>
<protein>
    <submittedName>
        <fullName evidence="3">Cell surface protein SprA</fullName>
    </submittedName>
</protein>
<dbReference type="EMBL" id="LRDB01000012">
    <property type="protein sequence ID" value="KYG79048.1"/>
    <property type="molecule type" value="Genomic_DNA"/>
</dbReference>
<comment type="caution">
    <text evidence="3">The sequence shown here is derived from an EMBL/GenBank/DDBJ whole genome shotgun (WGS) entry which is preliminary data.</text>
</comment>
<sequence>MVIGVPFLGGATQTYAYEQQTQDTTRISSDTTQYQKISYPNFGLRFRVGDPLTKRRLKSPLFFNNLDFYNREYKLDTSKSLMYSEKFGSQFLGPPTLIPFNVALQEREEQGTREFLAEKAKAQDGESAVSNRGQLIPPIALSPFFDRLFGGDEINIQTSGFVQLDFGGQFQRVDNPAIPIRQQRTGGFEFDQNIEMSLQGTIGSKLKIGANFDNSNSFDFENQLKVEFAGLESDIIKTIELGDVSLPVANSLISGAQNLFGFKTQLQFGRLYVTTLAATQRGQSQSIEIEGGIQRNEFEIRASDYDENRHFFLGQFFRDNYENWLRSIPSVISGLQVTRVEVYVLNRTNNTQTLRNFAAFMDLGEGDRVYRENNAFVGNGTPNSPTTNAANGLYQNLVTDPRLRQADQLSSVLENEKGLEKALDFERVTGARKLDPSEYYFNSQLGFISLSRQLQSDEVLAVSYEYNYQGRRYKVGELTEDYQNRPESEAIFLKLLRPSKINTRVPTWDLMMKNIYNLNASNISKEAFQLRVIYRDDKTGIDNPSLHEGANTKDVPLIRTFGLDKLNQSGDPQPDANFDFVENITINTDRGYMLFPVLEPFGRTLESKFAAGEQFLVDKYVYDTLYRTTKADAELVSRLNKFYIKGSLQSGSSNEINLNAFQIAPGSVQVSAGNTPLQENTDFTVDYSLGKVNIINPSILNSGKKIRVNYEKADLFNFQSRTLVGTRLDYVLNPKTNFGFTFLNLNERPQMTRVGIGNEPVNNTVWGLDVNYSDESRFLTRMVDALPFIDTKAPSTITFSGEMAQLIPGTSNKVDGVGTSYIDDFESTVTPFSLNNPTSWKFGATPKTDDNRFDKSNETADRLGANYKRAKVAWYTIDNVIYRNTGRSRPENITAIDLENHYVRSVGQNEVIKRDAQQIIVNEPSFDLAYYPSERGIYNYNPNLTSEGFLPDPKSNFGAITRAISNEVDFDKTNIEYIEFWMMDPFINSTNGTPGNPRGLIDDGINAPKANTTGGKFILNLGSISEDLMKDERHAFEQGLPANGDPSIENVVENEWGRVTRQPYLNPAFDNSGDARANQDVGLDGLKSSDELDFFANYLSSLNVNGNVKQQIEADPSADNFQYYLGDELDVRDAKVLERYKNFNGLEGNSPVNNGSQLYTPSSTNLPDNEDLNRDNTLNDLEEYYGYELNLKPGQLEVGKNNIVDKVSNAVGDNGDVVNWYLFRIPVRKPDYVQGNINGFKSIRYMRTYFTDFEEPVVLRFVNFRLVGSQWRTFQESLFEKGLNEIPEPSDPNFTVSVVGIEENSQGSQGRPPYVLPPGIERDRDNTSAVERRRNEQSLQLCVEDLRDKDARAVFKNVSQDMVNYGRIKMFLHADSQDNLAPGEVTAFLRLGTDFTENYYEIEVPLTMTPSGMLSPLDIWPEENEIDLAFSSLYEVKSRRNASNANLSLPYTEMVDRYNITVVGRPDLSSVQTLMIGVRNPSSPDLEPKSFCIWANELRVTDFDSKSGIAANARFDAQLADFGNVSASVRHSSIGFGGIADKISERSRENTTQYDISTSLKLGKFFPENWGIELPAYLSLENSRAVPQYDPLDPDLPLEDVLNSFESKEERDTYYDKVVDQSKRRSFNFSNVRKRRVDADAPKRIYDIENLSFTYAYNEITRSNINTASYDYKNYRGAVTYSYQPKEWFIEPFKNIGFLSSKWLQVIKDVNFNVVPNSITVNGNVNRSFLKTQLRNSDLNTDGIDPYFEKSFTFDRSYAVNWNLTKALTLDYFANVNAIIDEPEGDINTDIKKDSVWTNFKNFGRIKNYTHTINSSYTLPFEKIPVTNWLNSTLSYASTYNWKAGAIGQADTLGNYAGNTRVVKLNGKIDFQKIYNNIGLLKKINSPTRSRSRPTGLATNDSIKQKKTIDQMPALKALLRAVMMVRSATFDYSVAQGTVLPGYMPDVFLFGLDKEMTSPSLGFIVGSQDAAIRTQLARDGLYAQSTFLTAPFTQDKNMSFNYSTVLEPFGDFRVTLTGRKTHSENYQEIFRRDDVAGEFLSINPNRTGTYIVSYNMFKTSFEKDNNNDDSPLFANFETYRNILKSRLDQSNDTGNYDVNSQDVVIPAFLAAYSGQSPDEIKTSAFPRLPIPGWALNYRGLTKIDAIKELFSTVSISHSYSSQYSVSNYINSALYTSNLTLENQLNDYGLADQFNEDGNLVPIFTSQQVVLTEKFSPLVGINLKTTSSWNLDVNYSKERNIALNLSNIQVTERSANDISVTLGYTKAGVKIPFRIRGRKETLPNELRFNMTFSLRDNKTVQRRIGESSIVTEGIKIFQLSPTLEYSVSDALQVAFYFEKNINEPRVTTSFLNARTAFGGRVRFSLSQ</sequence>
<dbReference type="InterPro" id="IPR026377">
    <property type="entry name" value="Cell_surface_SprA"/>
</dbReference>
<evidence type="ECO:0000256" key="1">
    <source>
        <dbReference type="SAM" id="MobiDB-lite"/>
    </source>
</evidence>